<keyword evidence="4" id="KW-1185">Reference proteome</keyword>
<feature type="domain" description="Smf/DprA SLOG" evidence="2">
    <location>
        <begin position="77"/>
        <end position="277"/>
    </location>
</feature>
<gene>
    <name evidence="3" type="ordered locus">HTH_1169</name>
</gene>
<dbReference type="PATRIC" id="fig|608538.5.peg.1186"/>
<dbReference type="Proteomes" id="UP000002574">
    <property type="component" value="Chromosome"/>
</dbReference>
<dbReference type="NCBIfam" id="TIGR00732">
    <property type="entry name" value="dprA"/>
    <property type="match status" value="1"/>
</dbReference>
<dbReference type="EMBL" id="AP011112">
    <property type="protein sequence ID" value="BAI69623.1"/>
    <property type="molecule type" value="Genomic_DNA"/>
</dbReference>
<dbReference type="RefSeq" id="WP_012963803.1">
    <property type="nucleotide sequence ID" value="NC_013799.1"/>
</dbReference>
<dbReference type="InterPro" id="IPR003488">
    <property type="entry name" value="DprA"/>
</dbReference>
<dbReference type="PANTHER" id="PTHR43022:SF1">
    <property type="entry name" value="PROTEIN SMF"/>
    <property type="match status" value="1"/>
</dbReference>
<evidence type="ECO:0000313" key="3">
    <source>
        <dbReference type="EMBL" id="BAI69623.1"/>
    </source>
</evidence>
<evidence type="ECO:0000313" key="4">
    <source>
        <dbReference type="Proteomes" id="UP000002574"/>
    </source>
</evidence>
<dbReference type="OrthoDB" id="9785707at2"/>
<dbReference type="PANTHER" id="PTHR43022">
    <property type="entry name" value="PROTEIN SMF"/>
    <property type="match status" value="1"/>
</dbReference>
<evidence type="ECO:0000256" key="1">
    <source>
        <dbReference type="ARBA" id="ARBA00006525"/>
    </source>
</evidence>
<dbReference type="AlphaFoldDB" id="D3DIH1"/>
<dbReference type="InterPro" id="IPR057666">
    <property type="entry name" value="DrpA_SLOG"/>
</dbReference>
<organism evidence="3 4">
    <name type="scientific">Hydrogenobacter thermophilus (strain DSM 6534 / IAM 12695 / TK-6)</name>
    <dbReference type="NCBI Taxonomy" id="608538"/>
    <lineage>
        <taxon>Bacteria</taxon>
        <taxon>Pseudomonadati</taxon>
        <taxon>Aquificota</taxon>
        <taxon>Aquificia</taxon>
        <taxon>Aquificales</taxon>
        <taxon>Aquificaceae</taxon>
        <taxon>Hydrogenobacter</taxon>
    </lineage>
</organism>
<dbReference type="GO" id="GO:0009294">
    <property type="term" value="P:DNA-mediated transformation"/>
    <property type="evidence" value="ECO:0007669"/>
    <property type="project" value="InterPro"/>
</dbReference>
<comment type="similarity">
    <text evidence="1">Belongs to the DprA/Smf family.</text>
</comment>
<dbReference type="InterPro" id="IPR010994">
    <property type="entry name" value="RuvA_2-like"/>
</dbReference>
<dbReference type="SUPFAM" id="SSF47781">
    <property type="entry name" value="RuvA domain 2-like"/>
    <property type="match status" value="1"/>
</dbReference>
<dbReference type="Gene3D" id="3.40.50.450">
    <property type="match status" value="1"/>
</dbReference>
<proteinExistence type="inferred from homology"/>
<reference evidence="3 4" key="1">
    <citation type="journal article" date="2010" name="J. Bacteriol.">
        <title>Complete genome sequence of the thermophilic, obligately chemolithoautotrophic hydrogen-oxidizing bacterium Hydrogenobacter thermophilus TK-6.</title>
        <authorList>
            <person name="Arai H."/>
            <person name="Kanbe H."/>
            <person name="Ishii M."/>
            <person name="Igarashi Y."/>
        </authorList>
    </citation>
    <scope>NUCLEOTIDE SEQUENCE [LARGE SCALE GENOMIC DNA]</scope>
    <source>
        <strain evidence="4">DSM 6534 / IAM 12695 / TK-6 [Tokyo]</strain>
    </source>
</reference>
<dbReference type="STRING" id="608538.HTH_1169"/>
<evidence type="ECO:0000259" key="2">
    <source>
        <dbReference type="Pfam" id="PF02481"/>
    </source>
</evidence>
<sequence length="337" mass="37582">MSSIYDWLLLKAVKGLGEKSIKKLYAVYKDPSLILEASVEELKALIGREKAERLKRKELSFDPQKVLYRVEREGISTLTLSDGSYPDLLRQIEDPPPVLFYRGEVKSKPLVAVIGTRRPDYYSVSFTKHVVKQLIELSFGVVSGGARGIDFLSHSYSVELGGYTVCVLGMGILQVPSHLESLVAKGGTLLSEFLPDEEPNAFTFPRRNRIISGLSRMVFILEAGINSGALITAEYAHKQGREVYVHIGVGKSQRWDGCVKLLNEGKAKFFRDVKDVLGGFSLQEAQEDFLLNLLTTPKTFDELAILSGLDAKELTAKLTEYELLGKLRRIGAYYRLA</sequence>
<dbReference type="eggNOG" id="COG0758">
    <property type="taxonomic scope" value="Bacteria"/>
</dbReference>
<dbReference type="KEGG" id="hte:Hydth_1161"/>
<dbReference type="KEGG" id="hth:HTH_1169"/>
<dbReference type="Pfam" id="PF02481">
    <property type="entry name" value="DNA_processg_A"/>
    <property type="match status" value="1"/>
</dbReference>
<accession>D3DIH1</accession>
<dbReference type="eggNOG" id="COG0322">
    <property type="taxonomic scope" value="Bacteria"/>
</dbReference>
<protein>
    <submittedName>
        <fullName evidence="3">DNA processing protein</fullName>
    </submittedName>
</protein>
<name>D3DIH1_HYDTT</name>
<dbReference type="SUPFAM" id="SSF102405">
    <property type="entry name" value="MCP/YpsA-like"/>
    <property type="match status" value="1"/>
</dbReference>